<evidence type="ECO:0000313" key="2">
    <source>
        <dbReference type="Proteomes" id="UP001384579"/>
    </source>
</evidence>
<sequence length="102" mass="12216">EYPNQLNQISHLFHLTELSEKNVYRAPLVIRSALACIEQIISMKRRRIALNRWENTNVASHCEEAVEYHQQFLAEQEWIEELERLRQVNFYDLISVPWSGNF</sequence>
<dbReference type="Proteomes" id="UP001384579">
    <property type="component" value="Unassembled WGS sequence"/>
</dbReference>
<evidence type="ECO:0000313" key="1">
    <source>
        <dbReference type="EMBL" id="MEK0186086.1"/>
    </source>
</evidence>
<gene>
    <name evidence="1" type="ORF">WMG39_14690</name>
</gene>
<keyword evidence="2" id="KW-1185">Reference proteome</keyword>
<feature type="non-terminal residue" evidence="1">
    <location>
        <position position="1"/>
    </location>
</feature>
<organism evidence="1 2">
    <name type="scientific">Microcoleus anatoxicus PTRS2</name>
    <dbReference type="NCBI Taxonomy" id="2705321"/>
    <lineage>
        <taxon>Bacteria</taxon>
        <taxon>Bacillati</taxon>
        <taxon>Cyanobacteriota</taxon>
        <taxon>Cyanophyceae</taxon>
        <taxon>Oscillatoriophycideae</taxon>
        <taxon>Oscillatoriales</taxon>
        <taxon>Microcoleaceae</taxon>
        <taxon>Microcoleus</taxon>
        <taxon>Microcoleus anatoxicus</taxon>
    </lineage>
</organism>
<accession>A0ABU8YNW0</accession>
<proteinExistence type="predicted"/>
<comment type="caution">
    <text evidence="1">The sequence shown here is derived from an EMBL/GenBank/DDBJ whole genome shotgun (WGS) entry which is preliminary data.</text>
</comment>
<protein>
    <submittedName>
        <fullName evidence="1">DNA primase</fullName>
    </submittedName>
</protein>
<reference evidence="1 2" key="1">
    <citation type="journal article" date="2020" name="Harmful Algae">
        <title>Molecular and morphological characterization of a novel dihydroanatoxin-a producing Microcoleus species (cyanobacteria) from the Russian River, California, USA.</title>
        <authorList>
            <person name="Conklin K.Y."/>
            <person name="Stancheva R."/>
            <person name="Otten T.G."/>
            <person name="Fadness R."/>
            <person name="Boyer G.L."/>
            <person name="Read B."/>
            <person name="Zhang X."/>
            <person name="Sheath R.G."/>
        </authorList>
    </citation>
    <scope>NUCLEOTIDE SEQUENCE [LARGE SCALE GENOMIC DNA]</scope>
    <source>
        <strain evidence="1 2">PTRS2</strain>
    </source>
</reference>
<dbReference type="EMBL" id="JBBLXS010000178">
    <property type="protein sequence ID" value="MEK0186086.1"/>
    <property type="molecule type" value="Genomic_DNA"/>
</dbReference>
<name>A0ABU8YNW0_9CYAN</name>